<sequence length="86" mass="9882">MEIGSFILPTMKFNEIRALRKDRKIRAEAKKKDLEKAMRAWEEAHQAQELLDKYIIADSGEEEHDMEAIEEGKEDGHNGSLAPQSK</sequence>
<feature type="region of interest" description="Disordered" evidence="2">
    <location>
        <begin position="61"/>
        <end position="86"/>
    </location>
</feature>
<name>A0AAV7QKI0_PLEWA</name>
<protein>
    <submittedName>
        <fullName evidence="3">Uncharacterized protein</fullName>
    </submittedName>
</protein>
<keyword evidence="1" id="KW-0175">Coiled coil</keyword>
<keyword evidence="4" id="KW-1185">Reference proteome</keyword>
<evidence type="ECO:0000313" key="4">
    <source>
        <dbReference type="Proteomes" id="UP001066276"/>
    </source>
</evidence>
<feature type="compositionally biased region" description="Basic and acidic residues" evidence="2">
    <location>
        <begin position="66"/>
        <end position="77"/>
    </location>
</feature>
<dbReference type="EMBL" id="JANPWB010000010">
    <property type="protein sequence ID" value="KAJ1139832.1"/>
    <property type="molecule type" value="Genomic_DNA"/>
</dbReference>
<comment type="caution">
    <text evidence="3">The sequence shown here is derived from an EMBL/GenBank/DDBJ whole genome shotgun (WGS) entry which is preliminary data.</text>
</comment>
<evidence type="ECO:0000256" key="1">
    <source>
        <dbReference type="SAM" id="Coils"/>
    </source>
</evidence>
<organism evidence="3 4">
    <name type="scientific">Pleurodeles waltl</name>
    <name type="common">Iberian ribbed newt</name>
    <dbReference type="NCBI Taxonomy" id="8319"/>
    <lineage>
        <taxon>Eukaryota</taxon>
        <taxon>Metazoa</taxon>
        <taxon>Chordata</taxon>
        <taxon>Craniata</taxon>
        <taxon>Vertebrata</taxon>
        <taxon>Euteleostomi</taxon>
        <taxon>Amphibia</taxon>
        <taxon>Batrachia</taxon>
        <taxon>Caudata</taxon>
        <taxon>Salamandroidea</taxon>
        <taxon>Salamandridae</taxon>
        <taxon>Pleurodelinae</taxon>
        <taxon>Pleurodeles</taxon>
    </lineage>
</organism>
<evidence type="ECO:0000313" key="3">
    <source>
        <dbReference type="EMBL" id="KAJ1139832.1"/>
    </source>
</evidence>
<reference evidence="3" key="1">
    <citation type="journal article" date="2022" name="bioRxiv">
        <title>Sequencing and chromosome-scale assembly of the giantPleurodeles waltlgenome.</title>
        <authorList>
            <person name="Brown T."/>
            <person name="Elewa A."/>
            <person name="Iarovenko S."/>
            <person name="Subramanian E."/>
            <person name="Araus A.J."/>
            <person name="Petzold A."/>
            <person name="Susuki M."/>
            <person name="Suzuki K.-i.T."/>
            <person name="Hayashi T."/>
            <person name="Toyoda A."/>
            <person name="Oliveira C."/>
            <person name="Osipova E."/>
            <person name="Leigh N.D."/>
            <person name="Simon A."/>
            <person name="Yun M.H."/>
        </authorList>
    </citation>
    <scope>NUCLEOTIDE SEQUENCE</scope>
    <source>
        <strain evidence="3">20211129_DDA</strain>
        <tissue evidence="3">Liver</tissue>
    </source>
</reference>
<accession>A0AAV7QKI0</accession>
<evidence type="ECO:0000256" key="2">
    <source>
        <dbReference type="SAM" id="MobiDB-lite"/>
    </source>
</evidence>
<dbReference type="AlphaFoldDB" id="A0AAV7QKI0"/>
<gene>
    <name evidence="3" type="ORF">NDU88_006196</name>
</gene>
<dbReference type="Proteomes" id="UP001066276">
    <property type="component" value="Chromosome 6"/>
</dbReference>
<proteinExistence type="predicted"/>
<feature type="coiled-coil region" evidence="1">
    <location>
        <begin position="24"/>
        <end position="51"/>
    </location>
</feature>